<dbReference type="Pfam" id="PF21967">
    <property type="entry name" value="MGS_C"/>
    <property type="match status" value="1"/>
</dbReference>
<feature type="region of interest" description="Disordered" evidence="1">
    <location>
        <begin position="402"/>
        <end position="452"/>
    </location>
</feature>
<protein>
    <submittedName>
        <fullName evidence="4">Uncharacterized protein</fullName>
    </submittedName>
</protein>
<dbReference type="SUPFAM" id="SSF53448">
    <property type="entry name" value="Nucleotide-diphospho-sugar transferases"/>
    <property type="match status" value="1"/>
</dbReference>
<feature type="domain" description="Mannosylglycerate synthase C-terminal" evidence="2">
    <location>
        <begin position="279"/>
        <end position="388"/>
    </location>
</feature>
<evidence type="ECO:0000313" key="4">
    <source>
        <dbReference type="EMBL" id="CAD8817278.1"/>
    </source>
</evidence>
<sequence length="452" mass="51743">MSLVCFPFKVEKVDVVLRNVKIAAQHERVCSVLLVGHSVNQTYKDIEAGIEQLRRNNELGSVAVEMITQKRLGTKRAGKGDGMNTALLYFLHAHEADNEFGPALASQPLERLHFYDADIESFDSTWITKSEDAADMDYEVIRCYFPRSSTDAQITWQITKVGFSLLWPLSVLPWVQQPLGGELCFTRRAVELLVSDPRVMAQSDWGIDTMYTFCCAQNGLSMIEVYLPQGKLHALYGGLRDLFNMLTECFAAVQSLKMTPIRADSLHRIAPAELVPYSVTSKIGYDVESTLGLLRERWTPRQEQLLHKYFDQKLVEGLLKAREWPVYAFMDEEAWLQAYEVFLEHFNMEDNDWKELLFKAWVARVLNYTMRHVIRGYDTAMLQLRTMVSDVQRESAKKLIAQRRGEEQQRIREESEDSDEVATNATTGKPRALRRVPSDNMSLFSDSTGLSL</sequence>
<organism evidence="4">
    <name type="scientific">Timspurckia oligopyrenoides</name>
    <dbReference type="NCBI Taxonomy" id="708627"/>
    <lineage>
        <taxon>Eukaryota</taxon>
        <taxon>Rhodophyta</taxon>
        <taxon>Bangiophyceae</taxon>
        <taxon>Porphyridiales</taxon>
        <taxon>Porphyridiaceae</taxon>
        <taxon>Timspurckia</taxon>
    </lineage>
</organism>
<dbReference type="InterPro" id="IPR054145">
    <property type="entry name" value="MGS_GT"/>
</dbReference>
<evidence type="ECO:0000259" key="2">
    <source>
        <dbReference type="Pfam" id="PF21967"/>
    </source>
</evidence>
<dbReference type="Gene3D" id="3.90.550.10">
    <property type="entry name" value="Spore Coat Polysaccharide Biosynthesis Protein SpsA, Chain A"/>
    <property type="match status" value="2"/>
</dbReference>
<dbReference type="InterPro" id="IPR029044">
    <property type="entry name" value="Nucleotide-diphossugar_trans"/>
</dbReference>
<feature type="compositionally biased region" description="Basic and acidic residues" evidence="1">
    <location>
        <begin position="402"/>
        <end position="413"/>
    </location>
</feature>
<reference evidence="4" key="1">
    <citation type="submission" date="2021-01" db="EMBL/GenBank/DDBJ databases">
        <authorList>
            <person name="Corre E."/>
            <person name="Pelletier E."/>
            <person name="Niang G."/>
            <person name="Scheremetjew M."/>
            <person name="Finn R."/>
            <person name="Kale V."/>
            <person name="Holt S."/>
            <person name="Cochrane G."/>
            <person name="Meng A."/>
            <person name="Brown T."/>
            <person name="Cohen L."/>
        </authorList>
    </citation>
    <scope>NUCLEOTIDE SEQUENCE</scope>
    <source>
        <strain evidence="4">CCMP3278</strain>
    </source>
</reference>
<dbReference type="EMBL" id="HBFP01002303">
    <property type="protein sequence ID" value="CAD8817278.1"/>
    <property type="molecule type" value="Transcribed_RNA"/>
</dbReference>
<dbReference type="InterPro" id="IPR054143">
    <property type="entry name" value="MGS_C"/>
</dbReference>
<proteinExistence type="predicted"/>
<evidence type="ECO:0000259" key="3">
    <source>
        <dbReference type="Pfam" id="PF21969"/>
    </source>
</evidence>
<feature type="compositionally biased region" description="Polar residues" evidence="1">
    <location>
        <begin position="439"/>
        <end position="452"/>
    </location>
</feature>
<accession>A0A7S0ZC90</accession>
<feature type="domain" description="Mannosylglycerate synthase GT" evidence="3">
    <location>
        <begin position="2"/>
        <end position="255"/>
    </location>
</feature>
<evidence type="ECO:0000256" key="1">
    <source>
        <dbReference type="SAM" id="MobiDB-lite"/>
    </source>
</evidence>
<name>A0A7S0ZC90_9RHOD</name>
<dbReference type="Pfam" id="PF21969">
    <property type="entry name" value="MGS_GT"/>
    <property type="match status" value="1"/>
</dbReference>
<dbReference type="AlphaFoldDB" id="A0A7S0ZC90"/>
<gene>
    <name evidence="4" type="ORF">TOLI1172_LOCUS1666</name>
</gene>